<protein>
    <recommendedName>
        <fullName evidence="2">Integrase catalytic domain-containing protein</fullName>
    </recommendedName>
</protein>
<dbReference type="Pfam" id="PF24626">
    <property type="entry name" value="SH3_Tf2-1"/>
    <property type="match status" value="1"/>
</dbReference>
<proteinExistence type="predicted"/>
<dbReference type="Gene3D" id="3.30.420.10">
    <property type="entry name" value="Ribonuclease H-like superfamily/Ribonuclease H"/>
    <property type="match status" value="1"/>
</dbReference>
<dbReference type="GO" id="GO:0015074">
    <property type="term" value="P:DNA integration"/>
    <property type="evidence" value="ECO:0007669"/>
    <property type="project" value="InterPro"/>
</dbReference>
<dbReference type="PANTHER" id="PTHR45835">
    <property type="entry name" value="YALI0A06105P"/>
    <property type="match status" value="1"/>
</dbReference>
<feature type="domain" description="Integrase catalytic" evidence="2">
    <location>
        <begin position="1"/>
        <end position="110"/>
    </location>
</feature>
<dbReference type="Pfam" id="PF03732">
    <property type="entry name" value="Retrotrans_gag"/>
    <property type="match status" value="1"/>
</dbReference>
<evidence type="ECO:0000313" key="4">
    <source>
        <dbReference type="Proteomes" id="UP001234989"/>
    </source>
</evidence>
<name>A0AAF0UR54_SOLVR</name>
<dbReference type="Proteomes" id="UP001234989">
    <property type="component" value="Chromosome 10"/>
</dbReference>
<sequence length="777" mass="87554">MDFVVGLPRTRRQHDSIWVIVDRLTKSAHFLPVKVSYSAENYSKLYIKEIVKLHGAPLPIISDRGAQFTSHFWRSLQSGLDNQVKLSTAFYPQTDGQVERTIQTLEDMLRACVIDFKGEFTLLGPEVIYEATEKVQLIKDRLKTAHSRQKSYADNRKRDLEFEVGDWVYLKISPMKGVMRFGKKGKLSPRYVEPYEILKRVERGNVNIADFDGPLVLPPLPLGHTFVVTSSLMQMFTARGLFSSSPSKDPLAHIAKLRVVCKSHVGRPDLHMDVIELRVFPLSLTGDAAVWFTELPYNSIFTWDQPKDVFLARYYPTSMKLNHKDKINNFVALPGESVSSSWDRFSAFVRGVSNHRIDDESLKEYFYRGQDDNNKSVLDTIAGGSYGECIYTQIAEKLEKISLNNKTWSTRRSDTGRNRFFVHTTNNQSADEIREEMPQMRTELGLVLKHVSESVEKAIKIIIADPFDASPSCTYHRRVGFFPGLAFWNFWRAEKPLGDSPSGLGNHQPFLSSTFSPFPLFFAWVRHSYFPYSWLVDPFGILKIGLDPTPQRERQYLMPEPQFVGEEFIVRLLARLDSAPLCGILLASGGSPITVCATPLVHGHSVGFHTPNSSSVPSMAPLRFASPLFSASATMSIAEQKSFERFVRLVPPRYLRGTWGVLHLSSIYKVVKKWWRSVSACRPIGSSFLGWEQFTKSGSQAIRSMPTSVARGTLEGARSGTKGGAQRARGSACGGSYASERDIDFVIDLEPTTRPISISPYGIASMELKKLKAQLKD</sequence>
<dbReference type="PROSITE" id="PS50994">
    <property type="entry name" value="INTEGRASE"/>
    <property type="match status" value="1"/>
</dbReference>
<reference evidence="3" key="1">
    <citation type="submission" date="2023-08" db="EMBL/GenBank/DDBJ databases">
        <title>A de novo genome assembly of Solanum verrucosum Schlechtendal, a Mexican diploid species geographically isolated from the other diploid A-genome species in potato relatives.</title>
        <authorList>
            <person name="Hosaka K."/>
        </authorList>
    </citation>
    <scope>NUCLEOTIDE SEQUENCE</scope>
    <source>
        <tissue evidence="3">Young leaves</tissue>
    </source>
</reference>
<dbReference type="InterPro" id="IPR001584">
    <property type="entry name" value="Integrase_cat-core"/>
</dbReference>
<feature type="region of interest" description="Disordered" evidence="1">
    <location>
        <begin position="714"/>
        <end position="733"/>
    </location>
</feature>
<accession>A0AAF0UR54</accession>
<organism evidence="3 4">
    <name type="scientific">Solanum verrucosum</name>
    <dbReference type="NCBI Taxonomy" id="315347"/>
    <lineage>
        <taxon>Eukaryota</taxon>
        <taxon>Viridiplantae</taxon>
        <taxon>Streptophyta</taxon>
        <taxon>Embryophyta</taxon>
        <taxon>Tracheophyta</taxon>
        <taxon>Spermatophyta</taxon>
        <taxon>Magnoliopsida</taxon>
        <taxon>eudicotyledons</taxon>
        <taxon>Gunneridae</taxon>
        <taxon>Pentapetalae</taxon>
        <taxon>asterids</taxon>
        <taxon>lamiids</taxon>
        <taxon>Solanales</taxon>
        <taxon>Solanaceae</taxon>
        <taxon>Solanoideae</taxon>
        <taxon>Solaneae</taxon>
        <taxon>Solanum</taxon>
    </lineage>
</organism>
<evidence type="ECO:0000313" key="3">
    <source>
        <dbReference type="EMBL" id="WMV51220.1"/>
    </source>
</evidence>
<evidence type="ECO:0000259" key="2">
    <source>
        <dbReference type="PROSITE" id="PS50994"/>
    </source>
</evidence>
<gene>
    <name evidence="3" type="ORF">MTR67_044605</name>
</gene>
<keyword evidence="4" id="KW-1185">Reference proteome</keyword>
<evidence type="ECO:0000256" key="1">
    <source>
        <dbReference type="SAM" id="MobiDB-lite"/>
    </source>
</evidence>
<dbReference type="AlphaFoldDB" id="A0AAF0UR54"/>
<dbReference type="InterPro" id="IPR005162">
    <property type="entry name" value="Retrotrans_gag_dom"/>
</dbReference>
<dbReference type="SUPFAM" id="SSF53098">
    <property type="entry name" value="Ribonuclease H-like"/>
    <property type="match status" value="1"/>
</dbReference>
<dbReference type="InterPro" id="IPR056924">
    <property type="entry name" value="SH3_Tf2-1"/>
</dbReference>
<dbReference type="InterPro" id="IPR012337">
    <property type="entry name" value="RNaseH-like_sf"/>
</dbReference>
<dbReference type="PANTHER" id="PTHR45835:SF91">
    <property type="entry name" value="RETROTRANSPOSON, TY3-GYPSY SUBCLASS-LIKE PROTEIN"/>
    <property type="match status" value="1"/>
</dbReference>
<dbReference type="EMBL" id="CP133621">
    <property type="protein sequence ID" value="WMV51220.1"/>
    <property type="molecule type" value="Genomic_DNA"/>
</dbReference>
<dbReference type="GO" id="GO:0003676">
    <property type="term" value="F:nucleic acid binding"/>
    <property type="evidence" value="ECO:0007669"/>
    <property type="project" value="InterPro"/>
</dbReference>
<dbReference type="InterPro" id="IPR036397">
    <property type="entry name" value="RNaseH_sf"/>
</dbReference>